<keyword evidence="2" id="KW-1185">Reference proteome</keyword>
<organism evidence="1 2">
    <name type="scientific">Ruminiclostridium cellobioparum subsp. termitidis CT1112</name>
    <dbReference type="NCBI Taxonomy" id="1195236"/>
    <lineage>
        <taxon>Bacteria</taxon>
        <taxon>Bacillati</taxon>
        <taxon>Bacillota</taxon>
        <taxon>Clostridia</taxon>
        <taxon>Eubacteriales</taxon>
        <taxon>Oscillospiraceae</taxon>
        <taxon>Ruminiclostridium</taxon>
    </lineage>
</organism>
<dbReference type="AlphaFoldDB" id="S0FJC6"/>
<dbReference type="Proteomes" id="UP000014155">
    <property type="component" value="Unassembled WGS sequence"/>
</dbReference>
<reference evidence="1 2" key="1">
    <citation type="journal article" date="2013" name="Genome Announc.">
        <title>Draft Genome Sequence of the Cellulolytic, Mesophilic, Anaerobic Bacterium Clostridium termitidis Strain CT1112 (DSM 5398).</title>
        <authorList>
            <person name="Lal S."/>
            <person name="Ramachandran U."/>
            <person name="Zhang X."/>
            <person name="Munir R."/>
            <person name="Sparling R."/>
            <person name="Levin D.B."/>
        </authorList>
    </citation>
    <scope>NUCLEOTIDE SEQUENCE [LARGE SCALE GENOMIC DNA]</scope>
    <source>
        <strain evidence="1 2">CT1112</strain>
    </source>
</reference>
<protein>
    <submittedName>
        <fullName evidence="1">Uncharacterized protein</fullName>
    </submittedName>
</protein>
<name>S0FJC6_RUMCE</name>
<evidence type="ECO:0000313" key="2">
    <source>
        <dbReference type="Proteomes" id="UP000014155"/>
    </source>
</evidence>
<dbReference type="EMBL" id="AORV01000070">
    <property type="protein sequence ID" value="EMS69229.1"/>
    <property type="molecule type" value="Genomic_DNA"/>
</dbReference>
<accession>S0FJC6</accession>
<gene>
    <name evidence="1" type="ORF">CTER_5192</name>
</gene>
<comment type="caution">
    <text evidence="1">The sequence shown here is derived from an EMBL/GenBank/DDBJ whole genome shotgun (WGS) entry which is preliminary data.</text>
</comment>
<proteinExistence type="predicted"/>
<sequence length="45" mass="4789">MADAVSRGTHGLPLTLIPTLFCSHHKEKFNYVGGSYVNKTAGVGL</sequence>
<evidence type="ECO:0000313" key="1">
    <source>
        <dbReference type="EMBL" id="EMS69229.1"/>
    </source>
</evidence>